<keyword evidence="4 5" id="KW-0472">Membrane</keyword>
<dbReference type="EMBL" id="CP093346">
    <property type="protein sequence ID" value="WOG96393.1"/>
    <property type="molecule type" value="Genomic_DNA"/>
</dbReference>
<feature type="transmembrane region" description="Helical" evidence="6">
    <location>
        <begin position="132"/>
        <end position="153"/>
    </location>
</feature>
<comment type="subcellular location">
    <subcellularLocation>
        <location evidence="1">Membrane</location>
        <topology evidence="1">Multi-pass membrane protein</topology>
    </subcellularLocation>
</comment>
<gene>
    <name evidence="8" type="ORF">DCAR_0415728</name>
</gene>
<keyword evidence="2 5" id="KW-0812">Transmembrane</keyword>
<reference evidence="8" key="2">
    <citation type="submission" date="2022-03" db="EMBL/GenBank/DDBJ databases">
        <title>Draft title - Genomic analysis of global carrot germplasm unveils the trajectory of domestication and the origin of high carotenoid orange carrot.</title>
        <authorList>
            <person name="Iorizzo M."/>
            <person name="Ellison S."/>
            <person name="Senalik D."/>
            <person name="Macko-Podgorni A."/>
            <person name="Grzebelus D."/>
            <person name="Bostan H."/>
            <person name="Rolling W."/>
            <person name="Curaba J."/>
            <person name="Simon P."/>
        </authorList>
    </citation>
    <scope>NUCLEOTIDE SEQUENCE</scope>
    <source>
        <tissue evidence="8">Leaf</tissue>
    </source>
</reference>
<evidence type="ECO:0000256" key="2">
    <source>
        <dbReference type="ARBA" id="ARBA00022692"/>
    </source>
</evidence>
<feature type="transmembrane region" description="Helical" evidence="6">
    <location>
        <begin position="13"/>
        <end position="32"/>
    </location>
</feature>
<feature type="domain" description="TLC" evidence="7">
    <location>
        <begin position="38"/>
        <end position="246"/>
    </location>
</feature>
<dbReference type="InterPro" id="IPR006634">
    <property type="entry name" value="TLC-dom"/>
</dbReference>
<organism evidence="8 9">
    <name type="scientific">Daucus carota subsp. sativus</name>
    <name type="common">Carrot</name>
    <dbReference type="NCBI Taxonomy" id="79200"/>
    <lineage>
        <taxon>Eukaryota</taxon>
        <taxon>Viridiplantae</taxon>
        <taxon>Streptophyta</taxon>
        <taxon>Embryophyta</taxon>
        <taxon>Tracheophyta</taxon>
        <taxon>Spermatophyta</taxon>
        <taxon>Magnoliopsida</taxon>
        <taxon>eudicotyledons</taxon>
        <taxon>Gunneridae</taxon>
        <taxon>Pentapetalae</taxon>
        <taxon>asterids</taxon>
        <taxon>campanulids</taxon>
        <taxon>Apiales</taxon>
        <taxon>Apiaceae</taxon>
        <taxon>Apioideae</taxon>
        <taxon>Scandiceae</taxon>
        <taxon>Daucinae</taxon>
        <taxon>Daucus</taxon>
        <taxon>Daucus sect. Daucus</taxon>
    </lineage>
</organism>
<evidence type="ECO:0000313" key="8">
    <source>
        <dbReference type="EMBL" id="WOG96393.1"/>
    </source>
</evidence>
<dbReference type="PANTHER" id="PTHR31766:SF2">
    <property type="entry name" value="GLABROUS1 ENHANCER-BINDING PROTEIN-LIKE 2"/>
    <property type="match status" value="1"/>
</dbReference>
<dbReference type="AlphaFoldDB" id="A0AAF0WXP7"/>
<feature type="transmembrane region" description="Helical" evidence="6">
    <location>
        <begin position="77"/>
        <end position="99"/>
    </location>
</feature>
<dbReference type="Pfam" id="PF03798">
    <property type="entry name" value="TRAM_LAG1_CLN8"/>
    <property type="match status" value="1"/>
</dbReference>
<evidence type="ECO:0000256" key="1">
    <source>
        <dbReference type="ARBA" id="ARBA00004141"/>
    </source>
</evidence>
<proteinExistence type="predicted"/>
<accession>A0AAF0WXP7</accession>
<name>A0AAF0WXP7_DAUCS</name>
<dbReference type="InterPro" id="IPR040327">
    <property type="entry name" value="At5g14285-like"/>
</dbReference>
<evidence type="ECO:0000256" key="3">
    <source>
        <dbReference type="ARBA" id="ARBA00022989"/>
    </source>
</evidence>
<keyword evidence="9" id="KW-1185">Reference proteome</keyword>
<feature type="transmembrane region" description="Helical" evidence="6">
    <location>
        <begin position="174"/>
        <end position="191"/>
    </location>
</feature>
<reference evidence="8" key="1">
    <citation type="journal article" date="2016" name="Nat. Genet.">
        <title>A high-quality carrot genome assembly provides new insights into carotenoid accumulation and asterid genome evolution.</title>
        <authorList>
            <person name="Iorizzo M."/>
            <person name="Ellison S."/>
            <person name="Senalik D."/>
            <person name="Zeng P."/>
            <person name="Satapoomin P."/>
            <person name="Huang J."/>
            <person name="Bowman M."/>
            <person name="Iovene M."/>
            <person name="Sanseverino W."/>
            <person name="Cavagnaro P."/>
            <person name="Yildiz M."/>
            <person name="Macko-Podgorni A."/>
            <person name="Moranska E."/>
            <person name="Grzebelus E."/>
            <person name="Grzebelus D."/>
            <person name="Ashrafi H."/>
            <person name="Zheng Z."/>
            <person name="Cheng S."/>
            <person name="Spooner D."/>
            <person name="Van Deynze A."/>
            <person name="Simon P."/>
        </authorList>
    </citation>
    <scope>NUCLEOTIDE SEQUENCE</scope>
    <source>
        <tissue evidence="8">Leaf</tissue>
    </source>
</reference>
<protein>
    <recommendedName>
        <fullName evidence="7">TLC domain-containing protein</fullName>
    </recommendedName>
</protein>
<dbReference type="Proteomes" id="UP000077755">
    <property type="component" value="Chromosome 4"/>
</dbReference>
<keyword evidence="3 6" id="KW-1133">Transmembrane helix</keyword>
<feature type="transmembrane region" description="Helical" evidence="6">
    <location>
        <begin position="211"/>
        <end position="234"/>
    </location>
</feature>
<dbReference type="SMART" id="SM00724">
    <property type="entry name" value="TLC"/>
    <property type="match status" value="1"/>
</dbReference>
<evidence type="ECO:0000256" key="6">
    <source>
        <dbReference type="SAM" id="Phobius"/>
    </source>
</evidence>
<evidence type="ECO:0000313" key="9">
    <source>
        <dbReference type="Proteomes" id="UP000077755"/>
    </source>
</evidence>
<dbReference type="PANTHER" id="PTHR31766">
    <property type="entry name" value="GLABROUS1 ENHANCER-BINDING PROTEIN-LIKE 2"/>
    <property type="match status" value="1"/>
</dbReference>
<dbReference type="GO" id="GO:0016020">
    <property type="term" value="C:membrane"/>
    <property type="evidence" value="ECO:0007669"/>
    <property type="project" value="UniProtKB-SubCell"/>
</dbReference>
<evidence type="ECO:0000259" key="7">
    <source>
        <dbReference type="PROSITE" id="PS50922"/>
    </source>
</evidence>
<sequence>METSALIPPLPDLLLFFSFYLTVYLTAHFLIFKNWSSKLRPEAASCLISYSHGSPAVLLAGKALLSDQNRGFASANTTFQTLVLEYSIAYFLMDLIHYLIFYPTDVLFIAHHLATLFVFMTCRFVVFHGAYAVLMLLIIAEVTSFCQNTWTLACARRKDSEFAHKVFDILSPPFYALYTVVRGFVGPWFLYQMGVFYYSGKGGDLIPTWVWGSWLSVVFMAILVSIVWICNLWVELYRERTRKFETKVR</sequence>
<dbReference type="PROSITE" id="PS50922">
    <property type="entry name" value="TLC"/>
    <property type="match status" value="1"/>
</dbReference>
<dbReference type="KEGG" id="dcr:108217226"/>
<evidence type="ECO:0000256" key="5">
    <source>
        <dbReference type="PROSITE-ProRule" id="PRU00205"/>
    </source>
</evidence>
<evidence type="ECO:0000256" key="4">
    <source>
        <dbReference type="ARBA" id="ARBA00023136"/>
    </source>
</evidence>